<sequence>MSPANSRLPHELTAEQRLEATREMAQELANHYGAAVDFAIHSPHEASDVCNHHAHILLTTRQVTEEGLREQTYLERENKWLLANDLPMTDMQLRDIRQRWDGIANERLAKAGLDIRIDHLSHLERGLELTPTEYMEGHGG</sequence>
<keyword evidence="2" id="KW-0184">Conjugation</keyword>
<keyword evidence="5" id="KW-1185">Reference proteome</keyword>
<organism evidence="4 5">
    <name type="scientific">Rhizobium favelukesii</name>
    <dbReference type="NCBI Taxonomy" id="348824"/>
    <lineage>
        <taxon>Bacteria</taxon>
        <taxon>Pseudomonadati</taxon>
        <taxon>Pseudomonadota</taxon>
        <taxon>Alphaproteobacteria</taxon>
        <taxon>Hyphomicrobiales</taxon>
        <taxon>Rhizobiaceae</taxon>
        <taxon>Rhizobium/Agrobacterium group</taxon>
        <taxon>Rhizobium</taxon>
    </lineage>
</organism>
<dbReference type="AlphaFoldDB" id="W6RIA1"/>
<geneLocation type="plasmid" evidence="4">
    <name>pLPU83b</name>
</geneLocation>
<evidence type="ECO:0000313" key="5">
    <source>
        <dbReference type="Proteomes" id="UP000019443"/>
    </source>
</evidence>
<keyword evidence="4" id="KW-0614">Plasmid</keyword>
<comment type="similarity">
    <text evidence="1">Belongs to the MobA/MobL family.</text>
</comment>
<dbReference type="InterPro" id="IPR005053">
    <property type="entry name" value="MobA_MobL"/>
</dbReference>
<dbReference type="Pfam" id="PF03389">
    <property type="entry name" value="MobA_MobL"/>
    <property type="match status" value="1"/>
</dbReference>
<dbReference type="Gene3D" id="3.30.930.30">
    <property type="match status" value="1"/>
</dbReference>
<evidence type="ECO:0000256" key="1">
    <source>
        <dbReference type="ARBA" id="ARBA00010873"/>
    </source>
</evidence>
<name>W6RIA1_9HYPH</name>
<evidence type="ECO:0000256" key="2">
    <source>
        <dbReference type="ARBA" id="ARBA00022971"/>
    </source>
</evidence>
<feature type="domain" description="MobA/MobL protein" evidence="3">
    <location>
        <begin position="8"/>
        <end position="134"/>
    </location>
</feature>
<dbReference type="EMBL" id="CBYB010000006">
    <property type="protein sequence ID" value="CDM60100.1"/>
    <property type="molecule type" value="Genomic_DNA"/>
</dbReference>
<evidence type="ECO:0000313" key="4">
    <source>
        <dbReference type="EMBL" id="CDM60100.1"/>
    </source>
</evidence>
<gene>
    <name evidence="4" type="ORF">LPU83_pLPU83b_0101</name>
</gene>
<comment type="caution">
    <text evidence="4">The sequence shown here is derived from an EMBL/GenBank/DDBJ whole genome shotgun (WGS) entry which is preliminary data.</text>
</comment>
<reference evidence="4" key="1">
    <citation type="submission" date="2013-11" db="EMBL/GenBank/DDBJ databases">
        <title>Draft genome sequence of the broad-host-range Rhizobium sp. LPU83 strain, a member of the low-genetic diversity Oregon-like Rhizobium sp. group.</title>
        <authorList>
            <person name="Wibberg D."/>
            <person name="Puehler A."/>
            <person name="Schlueter A."/>
        </authorList>
    </citation>
    <scope>NUCLEOTIDE SEQUENCE [LARGE SCALE GENOMIC DNA]</scope>
    <source>
        <strain evidence="4">LPU83</strain>
        <plasmid evidence="4">pLPU83b</plasmid>
    </source>
</reference>
<protein>
    <submittedName>
        <fullName evidence="4">TraA</fullName>
    </submittedName>
</protein>
<evidence type="ECO:0000259" key="3">
    <source>
        <dbReference type="Pfam" id="PF03389"/>
    </source>
</evidence>
<accession>W6RIA1</accession>
<proteinExistence type="inferred from homology"/>
<dbReference type="Proteomes" id="UP000019443">
    <property type="component" value="Unassembled WGS sequence"/>
</dbReference>